<evidence type="ECO:0000313" key="1">
    <source>
        <dbReference type="EMBL" id="CBL04493.1"/>
    </source>
</evidence>
<gene>
    <name evidence="1" type="ORF">GPA_22110</name>
</gene>
<dbReference type="PATRIC" id="fig|657308.3.peg.1730"/>
<dbReference type="AlphaFoldDB" id="D6E9U6"/>
<proteinExistence type="predicted"/>
<sequence length="181" mass="20014">MLLEWQAIPIKLPPRGAARRRGARRRKDLPVLVTPLPTADKNDYLSARMRTAFSFLREADLARLPLGRADIDGDEVFANVQEYDTVPAGQKQMEAHRRYYDVQYVVEGEEVLQYAPLAGLAPSGEFDEEADFGLFATPETPSSIVLRAGEMAVLAPEDAHKPGCAVGEPGRVRKIVVKVRA</sequence>
<dbReference type="NCBIfam" id="TIGR00022">
    <property type="entry name" value="YhcH/YjgK/YiaL family protein"/>
    <property type="match status" value="1"/>
</dbReference>
<dbReference type="PANTHER" id="PTHR34986">
    <property type="entry name" value="EVOLVED BETA-GALACTOSIDASE SUBUNIT BETA"/>
    <property type="match status" value="1"/>
</dbReference>
<dbReference type="SUPFAM" id="SSF51197">
    <property type="entry name" value="Clavaminate synthase-like"/>
    <property type="match status" value="1"/>
</dbReference>
<accession>D6E9U6</accession>
<protein>
    <recommendedName>
        <fullName evidence="3">YhcH/YjgK/YiaL family protein</fullName>
    </recommendedName>
</protein>
<dbReference type="GO" id="GO:0005829">
    <property type="term" value="C:cytosol"/>
    <property type="evidence" value="ECO:0007669"/>
    <property type="project" value="TreeGrafter"/>
</dbReference>
<dbReference type="PANTHER" id="PTHR34986:SF1">
    <property type="entry name" value="PROTEIN YIAL"/>
    <property type="match status" value="1"/>
</dbReference>
<keyword evidence="2" id="KW-1185">Reference proteome</keyword>
<dbReference type="InterPro" id="IPR037012">
    <property type="entry name" value="NanQ/TabA/YiaL_sf"/>
</dbReference>
<dbReference type="HOGENOM" id="CLU_107139_2_1_11"/>
<evidence type="ECO:0008006" key="3">
    <source>
        <dbReference type="Google" id="ProtNLM"/>
    </source>
</evidence>
<dbReference type="Gene3D" id="2.60.120.370">
    <property type="entry name" value="YhcH/YjgK/YiaL"/>
    <property type="match status" value="1"/>
</dbReference>
<dbReference type="InterPro" id="IPR004375">
    <property type="entry name" value="NanQ/TabA/YiaL"/>
</dbReference>
<reference evidence="1 2" key="1">
    <citation type="submission" date="2010-03" db="EMBL/GenBank/DDBJ databases">
        <title>The genome sequence of Gordonibacter pamelaeae 7-10-1-bT.</title>
        <authorList>
            <consortium name="metaHIT consortium -- http://www.metahit.eu/"/>
            <person name="Pajon A."/>
            <person name="Turner K."/>
            <person name="Parkhill J."/>
            <person name="Timmis K."/>
            <person name="Oxley A."/>
            <person name="Wurdemann D."/>
        </authorList>
    </citation>
    <scope>NUCLEOTIDE SEQUENCE [LARGE SCALE GENOMIC DNA]</scope>
    <source>
        <strain evidence="2">7-10-1-b</strain>
    </source>
</reference>
<dbReference type="Pfam" id="PF04074">
    <property type="entry name" value="DUF386"/>
    <property type="match status" value="1"/>
</dbReference>
<organism evidence="1 2">
    <name type="scientific">Gordonibacter pamelaeae 7-10-1-b</name>
    <dbReference type="NCBI Taxonomy" id="657308"/>
    <lineage>
        <taxon>Bacteria</taxon>
        <taxon>Bacillati</taxon>
        <taxon>Actinomycetota</taxon>
        <taxon>Coriobacteriia</taxon>
        <taxon>Eggerthellales</taxon>
        <taxon>Eggerthellaceae</taxon>
        <taxon>Gordonibacter</taxon>
    </lineage>
</organism>
<dbReference type="KEGG" id="gpa:GPA_22110"/>
<name>D6E9U6_9ACTN</name>
<reference evidence="1 2" key="2">
    <citation type="submission" date="2010-03" db="EMBL/GenBank/DDBJ databases">
        <authorList>
            <person name="Pajon A."/>
        </authorList>
    </citation>
    <scope>NUCLEOTIDE SEQUENCE [LARGE SCALE GENOMIC DNA]</scope>
    <source>
        <strain evidence="2">7-10-1-b</strain>
    </source>
</reference>
<evidence type="ECO:0000313" key="2">
    <source>
        <dbReference type="Proteomes" id="UP000008805"/>
    </source>
</evidence>
<dbReference type="EMBL" id="FP929047">
    <property type="protein sequence ID" value="CBL04493.1"/>
    <property type="molecule type" value="Genomic_DNA"/>
</dbReference>
<dbReference type="Proteomes" id="UP000008805">
    <property type="component" value="Chromosome"/>
</dbReference>